<dbReference type="Proteomes" id="UP000542125">
    <property type="component" value="Unassembled WGS sequence"/>
</dbReference>
<evidence type="ECO:0000313" key="2">
    <source>
        <dbReference type="EMBL" id="NYE84670.1"/>
    </source>
</evidence>
<evidence type="ECO:0000313" key="3">
    <source>
        <dbReference type="Proteomes" id="UP000542125"/>
    </source>
</evidence>
<keyword evidence="3" id="KW-1185">Reference proteome</keyword>
<feature type="domain" description="Hemerythrin-like" evidence="1">
    <location>
        <begin position="14"/>
        <end position="129"/>
    </location>
</feature>
<accession>A0A7Y9IXI7</accession>
<evidence type="ECO:0000259" key="1">
    <source>
        <dbReference type="Pfam" id="PF01814"/>
    </source>
</evidence>
<dbReference type="AlphaFoldDB" id="A0A7Y9IXI7"/>
<name>A0A7Y9IXI7_9BURK</name>
<dbReference type="EMBL" id="JACBYR010000001">
    <property type="protein sequence ID" value="NYE84670.1"/>
    <property type="molecule type" value="Genomic_DNA"/>
</dbReference>
<dbReference type="PANTHER" id="PTHR35585">
    <property type="entry name" value="HHE DOMAIN PROTEIN (AFU_ORTHOLOGUE AFUA_4G00730)"/>
    <property type="match status" value="1"/>
</dbReference>
<organism evidence="2 3">
    <name type="scientific">Pigmentiphaga litoralis</name>
    <dbReference type="NCBI Taxonomy" id="516702"/>
    <lineage>
        <taxon>Bacteria</taxon>
        <taxon>Pseudomonadati</taxon>
        <taxon>Pseudomonadota</taxon>
        <taxon>Betaproteobacteria</taxon>
        <taxon>Burkholderiales</taxon>
        <taxon>Alcaligenaceae</taxon>
        <taxon>Pigmentiphaga</taxon>
    </lineage>
</organism>
<dbReference type="Gene3D" id="1.20.120.520">
    <property type="entry name" value="nmb1532 protein domain like"/>
    <property type="match status" value="1"/>
</dbReference>
<protein>
    <submittedName>
        <fullName evidence="2">Hemerythrin superfamily protein</fullName>
    </submittedName>
</protein>
<dbReference type="PANTHER" id="PTHR35585:SF1">
    <property type="entry name" value="HHE DOMAIN PROTEIN (AFU_ORTHOLOGUE AFUA_4G00730)"/>
    <property type="match status" value="1"/>
</dbReference>
<dbReference type="RefSeq" id="WP_179588334.1">
    <property type="nucleotide sequence ID" value="NZ_JACBYR010000001.1"/>
</dbReference>
<proteinExistence type="predicted"/>
<comment type="caution">
    <text evidence="2">The sequence shown here is derived from an EMBL/GenBank/DDBJ whole genome shotgun (WGS) entry which is preliminary data.</text>
</comment>
<gene>
    <name evidence="2" type="ORF">FHW18_003941</name>
</gene>
<sequence length="158" mass="17869">MNKSSIPAGQKVALSLLLDDHRKAKKLFKAFEDAKDDSEKESIAREVCMELTVHTQLEEELFYPALRKADEVFADMLDEAEVEHASAKDLIAQVEGMHPGDDLYDAKVTVLGEYVSHHVEEEEEEMFTKVVSKKVDLKELGEQMKARKEELMQAAMAT</sequence>
<dbReference type="Pfam" id="PF01814">
    <property type="entry name" value="Hemerythrin"/>
    <property type="match status" value="1"/>
</dbReference>
<dbReference type="InterPro" id="IPR012312">
    <property type="entry name" value="Hemerythrin-like"/>
</dbReference>
<reference evidence="2 3" key="1">
    <citation type="submission" date="2020-07" db="EMBL/GenBank/DDBJ databases">
        <title>Genomic Encyclopedia of Type Strains, Phase IV (KMG-V): Genome sequencing to study the core and pangenomes of soil and plant-associated prokaryotes.</title>
        <authorList>
            <person name="Whitman W."/>
        </authorList>
    </citation>
    <scope>NUCLEOTIDE SEQUENCE [LARGE SCALE GENOMIC DNA]</scope>
    <source>
        <strain evidence="2 3">SAS40</strain>
    </source>
</reference>